<sequence length="316" mass="35512">VRAELASRDDEVVEIDDHGRQVKSQAFELDEPSCGTTKPGEWCYQSIQWLKNAGLRKHPDWYPKLSTQSSIEDFQTVLHKQGKVGCLLPCKEGETATVKIHNSECQDAQEGSLCHKGIMHIIEVGLWVHPELYPELNTNSTRQEVQDHLYRHGQSQCGWPCSMYKQGQRVEEVPPHAGLVKKRLQDMSVKELAWYLNKQWDGYVSDKVYDPNEAVKGDHEPPANESAEDPLPAVTSADRVEEGQGYVARIDGEKTCRTAKVGELCFKAVSWAKLTGVVDHPSWYLGLSTESSFKEFQAYIHKTRGSLCDAPCAADL</sequence>
<protein>
    <submittedName>
        <fullName evidence="2">Uncharacterized protein</fullName>
    </submittedName>
</protein>
<organism evidence="2 3">
    <name type="scientific">Prorocentrum cordatum</name>
    <dbReference type="NCBI Taxonomy" id="2364126"/>
    <lineage>
        <taxon>Eukaryota</taxon>
        <taxon>Sar</taxon>
        <taxon>Alveolata</taxon>
        <taxon>Dinophyceae</taxon>
        <taxon>Prorocentrales</taxon>
        <taxon>Prorocentraceae</taxon>
        <taxon>Prorocentrum</taxon>
    </lineage>
</organism>
<feature type="non-terminal residue" evidence="2">
    <location>
        <position position="316"/>
    </location>
</feature>
<feature type="region of interest" description="Disordered" evidence="1">
    <location>
        <begin position="211"/>
        <end position="230"/>
    </location>
</feature>
<evidence type="ECO:0000313" key="2">
    <source>
        <dbReference type="EMBL" id="CAK0908939.1"/>
    </source>
</evidence>
<feature type="compositionally biased region" description="Basic and acidic residues" evidence="1">
    <location>
        <begin position="211"/>
        <end position="222"/>
    </location>
</feature>
<feature type="non-terminal residue" evidence="2">
    <location>
        <position position="1"/>
    </location>
</feature>
<dbReference type="Proteomes" id="UP001189429">
    <property type="component" value="Unassembled WGS sequence"/>
</dbReference>
<evidence type="ECO:0000313" key="3">
    <source>
        <dbReference type="Proteomes" id="UP001189429"/>
    </source>
</evidence>
<evidence type="ECO:0000256" key="1">
    <source>
        <dbReference type="SAM" id="MobiDB-lite"/>
    </source>
</evidence>
<accession>A0ABN9YC53</accession>
<keyword evidence="3" id="KW-1185">Reference proteome</keyword>
<reference evidence="2" key="1">
    <citation type="submission" date="2023-10" db="EMBL/GenBank/DDBJ databases">
        <authorList>
            <person name="Chen Y."/>
            <person name="Shah S."/>
            <person name="Dougan E. K."/>
            <person name="Thang M."/>
            <person name="Chan C."/>
        </authorList>
    </citation>
    <scope>NUCLEOTIDE SEQUENCE [LARGE SCALE GENOMIC DNA]</scope>
</reference>
<proteinExistence type="predicted"/>
<dbReference type="EMBL" id="CAUYUJ010022103">
    <property type="protein sequence ID" value="CAK0908939.1"/>
    <property type="molecule type" value="Genomic_DNA"/>
</dbReference>
<name>A0ABN9YC53_9DINO</name>
<gene>
    <name evidence="2" type="ORF">PCOR1329_LOCUS83493</name>
</gene>
<comment type="caution">
    <text evidence="2">The sequence shown here is derived from an EMBL/GenBank/DDBJ whole genome shotgun (WGS) entry which is preliminary data.</text>
</comment>